<name>A0A1F6D673_HANXR</name>
<evidence type="ECO:0000313" key="2">
    <source>
        <dbReference type="Proteomes" id="UP000178606"/>
    </source>
</evidence>
<comment type="caution">
    <text evidence="1">The sequence shown here is derived from an EMBL/GenBank/DDBJ whole genome shotgun (WGS) entry which is preliminary data.</text>
</comment>
<dbReference type="Proteomes" id="UP000178606">
    <property type="component" value="Unassembled WGS sequence"/>
</dbReference>
<accession>A0A1F6D673</accession>
<dbReference type="EMBL" id="MFKF01000021">
    <property type="protein sequence ID" value="OGG56953.1"/>
    <property type="molecule type" value="Genomic_DNA"/>
</dbReference>
<proteinExistence type="predicted"/>
<gene>
    <name evidence="1" type="ORF">A3F84_15580</name>
</gene>
<reference evidence="1 2" key="1">
    <citation type="journal article" date="2016" name="Nat. Commun.">
        <title>Thousands of microbial genomes shed light on interconnected biogeochemical processes in an aquifer system.</title>
        <authorList>
            <person name="Anantharaman K."/>
            <person name="Brown C.T."/>
            <person name="Hug L.A."/>
            <person name="Sharon I."/>
            <person name="Castelle C.J."/>
            <person name="Probst A.J."/>
            <person name="Thomas B.C."/>
            <person name="Singh A."/>
            <person name="Wilkins M.J."/>
            <person name="Karaoz U."/>
            <person name="Brodie E.L."/>
            <person name="Williams K.H."/>
            <person name="Hubbard S.S."/>
            <person name="Banfield J.F."/>
        </authorList>
    </citation>
    <scope>NUCLEOTIDE SEQUENCE [LARGE SCALE GENOMIC DNA]</scope>
    <source>
        <strain evidence="2">RIFCSPLOWO2_12_FULL_64_10</strain>
    </source>
</reference>
<sequence length="177" mass="20538">MLSQLARILSETTAADGLPRNRGEYRILEIDTTPVEVPDEEGPLSYRPKDWDYAFWGPWVSGAEPVRKCRTKEDVLTFFSDHEITAIDDSMGYIHFPPLEIFNPEGKLEVYHTIVDTITVDVAGGRCFVIRDWDRSRRAHILFEIHTNRDPLMRGMREESRKDGVTPSWRVRDYLVV</sequence>
<protein>
    <submittedName>
        <fullName evidence="1">Uncharacterized protein</fullName>
    </submittedName>
</protein>
<evidence type="ECO:0000313" key="1">
    <source>
        <dbReference type="EMBL" id="OGG56953.1"/>
    </source>
</evidence>
<dbReference type="AlphaFoldDB" id="A0A1F6D673"/>
<organism evidence="1 2">
    <name type="scientific">Handelsmanbacteria sp. (strain RIFCSPLOWO2_12_FULL_64_10)</name>
    <dbReference type="NCBI Taxonomy" id="1817868"/>
    <lineage>
        <taxon>Bacteria</taxon>
        <taxon>Candidatus Handelsmaniibacteriota</taxon>
    </lineage>
</organism>